<dbReference type="EC" id="2.3.2.27" evidence="9"/>
<dbReference type="PIRSF" id="PIRSF007860">
    <property type="entry name" value="VPS11"/>
    <property type="match status" value="1"/>
</dbReference>
<evidence type="ECO:0000313" key="15">
    <source>
        <dbReference type="Proteomes" id="UP001151582"/>
    </source>
</evidence>
<protein>
    <recommendedName>
        <fullName evidence="9">E3 ubiquitin-protein ligase PEP5</fullName>
        <ecNumber evidence="9">2.3.2.27</ecNumber>
    </recommendedName>
</protein>
<comment type="similarity">
    <text evidence="1 9">Belongs to the VPS11 family.</text>
</comment>
<dbReference type="SUPFAM" id="SSF48371">
    <property type="entry name" value="ARM repeat"/>
    <property type="match status" value="1"/>
</dbReference>
<feature type="region of interest" description="Disordered" evidence="12">
    <location>
        <begin position="218"/>
        <end position="256"/>
    </location>
</feature>
<dbReference type="GO" id="GO:0006904">
    <property type="term" value="P:vesicle docking involved in exocytosis"/>
    <property type="evidence" value="ECO:0007669"/>
    <property type="project" value="TreeGrafter"/>
</dbReference>
<keyword evidence="15" id="KW-1185">Reference proteome</keyword>
<keyword evidence="6 9" id="KW-0653">Protein transport</keyword>
<comment type="catalytic activity">
    <reaction evidence="9">
        <text>S-ubiquitinyl-[E2 ubiquitin-conjugating enzyme]-L-cysteine + [acceptor protein]-L-lysine = [E2 ubiquitin-conjugating enzyme]-L-cysteine + N(6)-ubiquitinyl-[acceptor protein]-L-lysine.</text>
        <dbReference type="EC" id="2.3.2.27"/>
    </reaction>
</comment>
<dbReference type="GO" id="GO:0006886">
    <property type="term" value="P:intracellular protein transport"/>
    <property type="evidence" value="ECO:0007669"/>
    <property type="project" value="UniProtKB-UniRule"/>
</dbReference>
<evidence type="ECO:0000256" key="6">
    <source>
        <dbReference type="ARBA" id="ARBA00022927"/>
    </source>
</evidence>
<evidence type="ECO:0000256" key="9">
    <source>
        <dbReference type="PIRNR" id="PIRNR007860"/>
    </source>
</evidence>
<comment type="subcellular location">
    <subcellularLocation>
        <location evidence="8">Endomembrane system</location>
        <topology evidence="8">Peripheral membrane protein</topology>
        <orientation evidence="8">Cytoplasmic side</orientation>
    </subcellularLocation>
    <subcellularLocation>
        <location evidence="9">Vacuole membrane</location>
        <topology evidence="9">Peripheral membrane protein</topology>
        <orientation evidence="9">Cytoplasmic side</orientation>
    </subcellularLocation>
</comment>
<feature type="repeat" description="CHCR" evidence="11">
    <location>
        <begin position="504"/>
        <end position="655"/>
    </location>
</feature>
<dbReference type="Pfam" id="PF17122">
    <property type="entry name" value="zf-C3H2C3"/>
    <property type="match status" value="1"/>
</dbReference>
<keyword evidence="9" id="KW-0833">Ubl conjugation pathway</keyword>
<dbReference type="InterPro" id="IPR057307">
    <property type="entry name" value="PEP5_VPS11_N"/>
</dbReference>
<proteinExistence type="inferred from homology"/>
<evidence type="ECO:0000256" key="5">
    <source>
        <dbReference type="ARBA" id="ARBA00022833"/>
    </source>
</evidence>
<dbReference type="InterPro" id="IPR024763">
    <property type="entry name" value="VPS11_C"/>
</dbReference>
<organism evidence="14 15">
    <name type="scientific">Dimargaris verticillata</name>
    <dbReference type="NCBI Taxonomy" id="2761393"/>
    <lineage>
        <taxon>Eukaryota</taxon>
        <taxon>Fungi</taxon>
        <taxon>Fungi incertae sedis</taxon>
        <taxon>Zoopagomycota</taxon>
        <taxon>Kickxellomycotina</taxon>
        <taxon>Dimargaritomycetes</taxon>
        <taxon>Dimargaritales</taxon>
        <taxon>Dimargaritaceae</taxon>
        <taxon>Dimargaris</taxon>
    </lineage>
</organism>
<evidence type="ECO:0000313" key="14">
    <source>
        <dbReference type="EMBL" id="KAJ1982996.1"/>
    </source>
</evidence>
<dbReference type="InterPro" id="IPR016528">
    <property type="entry name" value="VPS11"/>
</dbReference>
<dbReference type="GO" id="GO:0007032">
    <property type="term" value="P:endosome organization"/>
    <property type="evidence" value="ECO:0007669"/>
    <property type="project" value="TreeGrafter"/>
</dbReference>
<evidence type="ECO:0000256" key="8">
    <source>
        <dbReference type="ARBA" id="ARBA00029433"/>
    </source>
</evidence>
<sequence length="1080" mass="121693">MANTFRLRRFNFFVQEEIPQLPAVFDDPDLLIASTNGQPGVRIDPSRPQRADQDPADESQDAPIAQRPSFGAWDAAEHGYLFLAHPATNALYIVDRRFAVLKVDARIANDASRLAHLQCVPEANVLITVNESTHTQAVPPVVRVWHLDRIFKPNYQPHAVSLQLFPDTPFPVTTLAVLPSLSQLALGFANGMVVHIRGDFSRERHLKQTVIHQASEPITGLQLVREPDPTAPSPAQGAEAHPQRSNPPTRRRTADNSVVLFVTTTTQIVAINTTHAGREVKTVLDQEGCPLHGCFVNQRAELVVAREEAIYFYTSEGRGPCFVFESVKQAVQGFRDYVLILSDNSLDAPRGLDRLYNPARTAETDSRLGQTPMPINRTESGTVSALHVLDIHNKLLAYSAPLTAINVRMVIEWGGVFLVGQQASGAPNAPSPQTSPTVHPVLYRLEERTLSSKLDILYQQNLYPLAIKLATHHQYDPESIAEIYRRYGDYLYHQDDYDGAMTQYLHTVGYIEPSYVIRKFLDAQRLGHLTSYLETLHEQGLATADHTTLLLNCYTKLKDEDRLTQFLASGGDELQFDVDTAIKVCRQAGYSQHALTLAKRFRQHATYLDIEMEDAGNWAQAINYIHDCTRNAEQRAQYLEKYGKRLLAGLPQDTVDLLVTVCTDAQQQLTPHVEHPSYEWDSPAASSFPTAQLPSPCRFQSLFVDHPRHLITFLERVCRARWPTLGLDSAQPATEPRPALEDDPETEDQRAVWKTFLELYLDDWQRLAHWDDDSKRATSDTLFGDPTTPGLSTPALPAPTSQRALQRHQASKRVMGLLTSSAVNYDWDQAFTLCDMAHFDQGIAWLYKSQGKYQELFEFYMDRDEVDVMMQLLGQLGSQEPALYAQTLDYLVSSTAILTAHTENLHQLLHTIERLGLLPPLQVVQILSRRAVAPLGLVKNYLARRLESEQAQVDRDQRFIAGYREETRAMRQEIDQLTGSAVVFQSTKCSTCQAPLDLPAVHFLCHHSYHQRCLGQATDECPRCANENRMVAEIIRSQEVAAGQHERFQAKLENAQHGFDVVAEFFAKNTFSHIELRDQH</sequence>
<dbReference type="GO" id="GO:0033263">
    <property type="term" value="C:CORVET complex"/>
    <property type="evidence" value="ECO:0007669"/>
    <property type="project" value="UniProtKB-UniRule"/>
</dbReference>
<keyword evidence="4 10" id="KW-0863">Zinc-finger</keyword>
<comment type="subunit">
    <text evidence="9">Component of the homotypic vacuole fusion and vacuole protein sorting (HOPS) complex. Component of the class C core vacuole/endosome tethering (CORVET) complex.</text>
</comment>
<dbReference type="GO" id="GO:0048284">
    <property type="term" value="P:organelle fusion"/>
    <property type="evidence" value="ECO:0007669"/>
    <property type="project" value="TreeGrafter"/>
</dbReference>
<evidence type="ECO:0000256" key="4">
    <source>
        <dbReference type="ARBA" id="ARBA00022771"/>
    </source>
</evidence>
<evidence type="ECO:0000256" key="1">
    <source>
        <dbReference type="ARBA" id="ARBA00007070"/>
    </source>
</evidence>
<keyword evidence="3" id="KW-0479">Metal-binding</keyword>
<keyword evidence="9" id="KW-0926">Vacuole</keyword>
<evidence type="ECO:0000256" key="10">
    <source>
        <dbReference type="PROSITE-ProRule" id="PRU00175"/>
    </source>
</evidence>
<keyword evidence="7 9" id="KW-0472">Membrane</keyword>
<evidence type="ECO:0000259" key="13">
    <source>
        <dbReference type="PROSITE" id="PS50089"/>
    </source>
</evidence>
<keyword evidence="2 9" id="KW-0813">Transport</keyword>
<dbReference type="Proteomes" id="UP001151582">
    <property type="component" value="Unassembled WGS sequence"/>
</dbReference>
<dbReference type="OrthoDB" id="26184at2759"/>
<dbReference type="GO" id="GO:0030674">
    <property type="term" value="F:protein-macromolecule adaptor activity"/>
    <property type="evidence" value="ECO:0007669"/>
    <property type="project" value="TreeGrafter"/>
</dbReference>
<comment type="caution">
    <text evidence="14">The sequence shown here is derived from an EMBL/GenBank/DDBJ whole genome shotgun (WGS) entry which is preliminary data.</text>
</comment>
<dbReference type="InterPro" id="IPR001841">
    <property type="entry name" value="Znf_RING"/>
</dbReference>
<dbReference type="Pfam" id="PF23356">
    <property type="entry name" value="TPR_PEP5_VPS11"/>
    <property type="match status" value="2"/>
</dbReference>
<dbReference type="GO" id="GO:0000329">
    <property type="term" value="C:fungal-type vacuole membrane"/>
    <property type="evidence" value="ECO:0007669"/>
    <property type="project" value="UniProtKB-UniRule"/>
</dbReference>
<dbReference type="InterPro" id="IPR016024">
    <property type="entry name" value="ARM-type_fold"/>
</dbReference>
<dbReference type="InterPro" id="IPR057308">
    <property type="entry name" value="CHCR_PEP5_VPS11"/>
</dbReference>
<feature type="compositionally biased region" description="Basic and acidic residues" evidence="12">
    <location>
        <begin position="44"/>
        <end position="53"/>
    </location>
</feature>
<dbReference type="GO" id="GO:0030897">
    <property type="term" value="C:HOPS complex"/>
    <property type="evidence" value="ECO:0007669"/>
    <property type="project" value="UniProtKB-UniRule"/>
</dbReference>
<dbReference type="AlphaFoldDB" id="A0A9W8EEE4"/>
<dbReference type="InterPro" id="IPR000547">
    <property type="entry name" value="Clathrin_H-chain/VPS_repeat"/>
</dbReference>
<dbReference type="GO" id="GO:0061630">
    <property type="term" value="F:ubiquitin protein ligase activity"/>
    <property type="evidence" value="ECO:0007669"/>
    <property type="project" value="UniProtKB-EC"/>
</dbReference>
<feature type="region of interest" description="Disordered" evidence="12">
    <location>
        <begin position="36"/>
        <end position="64"/>
    </location>
</feature>
<dbReference type="PROSITE" id="PS50089">
    <property type="entry name" value="ZF_RING_2"/>
    <property type="match status" value="1"/>
</dbReference>
<evidence type="ECO:0000256" key="3">
    <source>
        <dbReference type="ARBA" id="ARBA00022723"/>
    </source>
</evidence>
<name>A0A9W8EEE4_9FUNG</name>
<gene>
    <name evidence="14" type="primary">VPS11</name>
    <name evidence="14" type="ORF">H4R34_001538</name>
</gene>
<dbReference type="SUPFAM" id="SSF57850">
    <property type="entry name" value="RING/U-box"/>
    <property type="match status" value="1"/>
</dbReference>
<dbReference type="PANTHER" id="PTHR23323:SF24">
    <property type="entry name" value="VACUOLAR PROTEIN SORTING-ASSOCIATED PROTEIN 11 HOMOLOG"/>
    <property type="match status" value="1"/>
</dbReference>
<evidence type="ECO:0000256" key="2">
    <source>
        <dbReference type="ARBA" id="ARBA00022448"/>
    </source>
</evidence>
<dbReference type="PANTHER" id="PTHR23323">
    <property type="entry name" value="VACUOLAR PROTEIN SORTING-ASSOCIATED PROTEIN"/>
    <property type="match status" value="1"/>
</dbReference>
<evidence type="ECO:0000256" key="7">
    <source>
        <dbReference type="ARBA" id="ARBA00023136"/>
    </source>
</evidence>
<evidence type="ECO:0000256" key="12">
    <source>
        <dbReference type="SAM" id="MobiDB-lite"/>
    </source>
</evidence>
<dbReference type="Pfam" id="PF23341">
    <property type="entry name" value="PEP5_VPS11_N"/>
    <property type="match status" value="1"/>
</dbReference>
<dbReference type="GO" id="GO:0007033">
    <property type="term" value="P:vacuole organization"/>
    <property type="evidence" value="ECO:0007669"/>
    <property type="project" value="TreeGrafter"/>
</dbReference>
<keyword evidence="9" id="KW-0808">Transferase</keyword>
<dbReference type="CDD" id="cd16688">
    <property type="entry name" value="RING-H2_Vps11"/>
    <property type="match status" value="1"/>
</dbReference>
<keyword evidence="5" id="KW-0862">Zinc</keyword>
<accession>A0A9W8EEE4</accession>
<feature type="domain" description="RING-type" evidence="13">
    <location>
        <begin position="989"/>
        <end position="1024"/>
    </location>
</feature>
<dbReference type="GO" id="GO:0008270">
    <property type="term" value="F:zinc ion binding"/>
    <property type="evidence" value="ECO:0007669"/>
    <property type="project" value="UniProtKB-KW"/>
</dbReference>
<dbReference type="PROSITE" id="PS50236">
    <property type="entry name" value="CHCR"/>
    <property type="match status" value="1"/>
</dbReference>
<reference evidence="14" key="1">
    <citation type="submission" date="2022-07" db="EMBL/GenBank/DDBJ databases">
        <title>Phylogenomic reconstructions and comparative analyses of Kickxellomycotina fungi.</title>
        <authorList>
            <person name="Reynolds N.K."/>
            <person name="Stajich J.E."/>
            <person name="Barry K."/>
            <person name="Grigoriev I.V."/>
            <person name="Crous P."/>
            <person name="Smith M.E."/>
        </authorList>
    </citation>
    <scope>NUCLEOTIDE SEQUENCE</scope>
    <source>
        <strain evidence="14">RSA 567</strain>
    </source>
</reference>
<dbReference type="EMBL" id="JANBQB010000075">
    <property type="protein sequence ID" value="KAJ1982996.1"/>
    <property type="molecule type" value="Genomic_DNA"/>
</dbReference>
<evidence type="ECO:0000256" key="11">
    <source>
        <dbReference type="PROSITE-ProRule" id="PRU01006"/>
    </source>
</evidence>
<dbReference type="Pfam" id="PF12451">
    <property type="entry name" value="VPS11_C"/>
    <property type="match status" value="1"/>
</dbReference>
<feature type="region of interest" description="Disordered" evidence="12">
    <location>
        <begin position="727"/>
        <end position="747"/>
    </location>
</feature>